<dbReference type="RefSeq" id="WP_003134899.1">
    <property type="nucleotide sequence ID" value="NZ_AMQS01000007.1"/>
</dbReference>
<gene>
    <name evidence="1" type="ORF">C426_0603</name>
</gene>
<evidence type="ECO:0000313" key="1">
    <source>
        <dbReference type="EMBL" id="EKF51975.1"/>
    </source>
</evidence>
<comment type="caution">
    <text evidence="1">The sequence shown here is derived from an EMBL/GenBank/DDBJ whole genome shotgun (WGS) entry which is preliminary data.</text>
</comment>
<proteinExistence type="predicted"/>
<sequence>MFGIKSAREKELEKENEFLRKEVEYLKNGWEEWKEYTEELHKFFDRKNEENQLVINELTRQVMENKKAPSSN</sequence>
<dbReference type="PATRIC" id="fig|1231377.3.peg.604"/>
<protein>
    <submittedName>
        <fullName evidence="1">Uncharacterized protein</fullName>
    </submittedName>
</protein>
<organism evidence="1 2">
    <name type="scientific">Lactococcus garvieae DCC43</name>
    <dbReference type="NCBI Taxonomy" id="1231377"/>
    <lineage>
        <taxon>Bacteria</taxon>
        <taxon>Bacillati</taxon>
        <taxon>Bacillota</taxon>
        <taxon>Bacilli</taxon>
        <taxon>Lactobacillales</taxon>
        <taxon>Streptococcaceae</taxon>
        <taxon>Lactococcus</taxon>
    </lineage>
</organism>
<accession>K2PKV1</accession>
<dbReference type="EMBL" id="AMQS01000007">
    <property type="protein sequence ID" value="EKF51975.1"/>
    <property type="molecule type" value="Genomic_DNA"/>
</dbReference>
<dbReference type="Proteomes" id="UP000006787">
    <property type="component" value="Unassembled WGS sequence"/>
</dbReference>
<reference evidence="1 2" key="1">
    <citation type="journal article" date="2012" name="J. Bacteriol.">
        <title>Genome Sequence of the Bacteriocin-Producing Strain Lactococcus garvieae DCC43.</title>
        <authorList>
            <person name="Gabrielsen C."/>
            <person name="Brede D.A."/>
            <person name="Hernandez P.E."/>
            <person name="Nes I.F."/>
            <person name="Diep D.B."/>
        </authorList>
    </citation>
    <scope>NUCLEOTIDE SEQUENCE [LARGE SCALE GENOMIC DNA]</scope>
    <source>
        <strain evidence="1 2">DCC43</strain>
    </source>
</reference>
<name>K2PKV1_9LACT</name>
<dbReference type="AlphaFoldDB" id="K2PKV1"/>
<evidence type="ECO:0000313" key="2">
    <source>
        <dbReference type="Proteomes" id="UP000006787"/>
    </source>
</evidence>